<dbReference type="Proteomes" id="UP000020773">
    <property type="component" value="Unassembled WGS sequence"/>
</dbReference>
<proteinExistence type="predicted"/>
<dbReference type="EMBL" id="JGDB01000358">
    <property type="protein sequence ID" value="EXY87888.1"/>
    <property type="molecule type" value="Genomic_DNA"/>
</dbReference>
<accession>A0A015VPW1</accession>
<dbReference type="PATRIC" id="fig|1339316.3.peg.5166"/>
<protein>
    <submittedName>
        <fullName evidence="1">Uncharacterized protein</fullName>
    </submittedName>
</protein>
<reference evidence="1 2" key="1">
    <citation type="submission" date="2014-02" db="EMBL/GenBank/DDBJ databases">
        <authorList>
            <person name="Sears C."/>
            <person name="Carroll K."/>
            <person name="Sack B.R."/>
            <person name="Qadri F."/>
            <person name="Myers L.L."/>
            <person name="Chung G.-T."/>
            <person name="Escheverria P."/>
            <person name="Fraser C.M."/>
            <person name="Sadzewicz L."/>
            <person name="Shefchek K.A."/>
            <person name="Tallon L."/>
            <person name="Das S.P."/>
            <person name="Daugherty S."/>
            <person name="Mongodin E.F."/>
        </authorList>
    </citation>
    <scope>NUCLEOTIDE SEQUENCE [LARGE SCALE GENOMIC DNA]</scope>
    <source>
        <strain evidence="2">3998T(B)3</strain>
    </source>
</reference>
<name>A0A015VPW1_BACFG</name>
<organism evidence="1 2">
    <name type="scientific">Bacteroides fragilis str. 3998T(B)3</name>
    <dbReference type="NCBI Taxonomy" id="1339316"/>
    <lineage>
        <taxon>Bacteria</taxon>
        <taxon>Pseudomonadati</taxon>
        <taxon>Bacteroidota</taxon>
        <taxon>Bacteroidia</taxon>
        <taxon>Bacteroidales</taxon>
        <taxon>Bacteroidaceae</taxon>
        <taxon>Bacteroides</taxon>
    </lineage>
</organism>
<evidence type="ECO:0000313" key="1">
    <source>
        <dbReference type="EMBL" id="EXY87888.1"/>
    </source>
</evidence>
<gene>
    <name evidence="1" type="ORF">M125_5478</name>
</gene>
<evidence type="ECO:0000313" key="2">
    <source>
        <dbReference type="Proteomes" id="UP000020773"/>
    </source>
</evidence>
<dbReference type="AlphaFoldDB" id="A0A015VPW1"/>
<sequence length="162" mass="17951">MATLSTAFPGVWPIETASALCLSTKPLPVCLCAGRHKGWRTGRQVGKDVSPEAGRRADRFACKGKGLSQRLYPFAVAWQHLALSWQLVAFFTRPYRHSSCVWLVAVIWHFHHSDACMPACRQAGTRASRLAGRGTGRRARMPATWQGRMLACRFAGILATNR</sequence>
<comment type="caution">
    <text evidence="1">The sequence shown here is derived from an EMBL/GenBank/DDBJ whole genome shotgun (WGS) entry which is preliminary data.</text>
</comment>